<dbReference type="InterPro" id="IPR016193">
    <property type="entry name" value="Cytidine_deaminase-like"/>
</dbReference>
<dbReference type="PANTHER" id="PTHR11644">
    <property type="entry name" value="CYTIDINE DEAMINASE"/>
    <property type="match status" value="1"/>
</dbReference>
<dbReference type="PANTHER" id="PTHR11644:SF2">
    <property type="entry name" value="CYTIDINE DEAMINASE"/>
    <property type="match status" value="1"/>
</dbReference>
<dbReference type="InterPro" id="IPR002125">
    <property type="entry name" value="CMP_dCMP_dom"/>
</dbReference>
<keyword evidence="3" id="KW-0378">Hydrolase</keyword>
<evidence type="ECO:0000256" key="2">
    <source>
        <dbReference type="ARBA" id="ARBA00022723"/>
    </source>
</evidence>
<sequence>MSHKQYTFHFEEYDSVEELAAGDAALLKEAREVTEIAYAPYSSFKVGAVARLANGEKVIGSNQENASYPVGICAERVLLSAASALHPAVPVDTIAISYHNLHGSSDAPVSPCGLCRQSLLEHETRFSHPVRIILSGMEGKVLVIPAASMLLPLSFTRENMK</sequence>
<evidence type="ECO:0000256" key="4">
    <source>
        <dbReference type="ARBA" id="ARBA00022833"/>
    </source>
</evidence>
<evidence type="ECO:0000256" key="3">
    <source>
        <dbReference type="ARBA" id="ARBA00022801"/>
    </source>
</evidence>
<dbReference type="NCBIfam" id="NF004064">
    <property type="entry name" value="PRK05578.1"/>
    <property type="match status" value="1"/>
</dbReference>
<dbReference type="Pfam" id="PF00383">
    <property type="entry name" value="dCMP_cyt_deam_1"/>
    <property type="match status" value="1"/>
</dbReference>
<evidence type="ECO:0000313" key="7">
    <source>
        <dbReference type="Proteomes" id="UP000190888"/>
    </source>
</evidence>
<keyword evidence="7" id="KW-1185">Reference proteome</keyword>
<dbReference type="GO" id="GO:0042802">
    <property type="term" value="F:identical protein binding"/>
    <property type="evidence" value="ECO:0007669"/>
    <property type="project" value="UniProtKB-ARBA"/>
</dbReference>
<evidence type="ECO:0000313" key="6">
    <source>
        <dbReference type="EMBL" id="SJZ51128.1"/>
    </source>
</evidence>
<reference evidence="6 7" key="1">
    <citation type="submission" date="2017-02" db="EMBL/GenBank/DDBJ databases">
        <authorList>
            <person name="Peterson S.W."/>
        </authorList>
    </citation>
    <scope>NUCLEOTIDE SEQUENCE [LARGE SCALE GENOMIC DNA]</scope>
    <source>
        <strain evidence="6 7">DSM 22335</strain>
    </source>
</reference>
<dbReference type="Gene3D" id="3.40.140.10">
    <property type="entry name" value="Cytidine Deaminase, domain 2"/>
    <property type="match status" value="1"/>
</dbReference>
<dbReference type="InterPro" id="IPR050202">
    <property type="entry name" value="Cyt/Deoxycyt_deaminase"/>
</dbReference>
<dbReference type="RefSeq" id="WP_078830323.1">
    <property type="nucleotide sequence ID" value="NZ_FUWH01000002.1"/>
</dbReference>
<comment type="similarity">
    <text evidence="1">Belongs to the cytidine and deoxycytidylate deaminase family.</text>
</comment>
<dbReference type="InterPro" id="IPR016192">
    <property type="entry name" value="APOBEC/CMP_deaminase_Zn-bd"/>
</dbReference>
<dbReference type="GO" id="GO:0005829">
    <property type="term" value="C:cytosol"/>
    <property type="evidence" value="ECO:0007669"/>
    <property type="project" value="TreeGrafter"/>
</dbReference>
<dbReference type="CDD" id="cd01283">
    <property type="entry name" value="cytidine_deaminase"/>
    <property type="match status" value="1"/>
</dbReference>
<proteinExistence type="inferred from homology"/>
<dbReference type="GO" id="GO:0008270">
    <property type="term" value="F:zinc ion binding"/>
    <property type="evidence" value="ECO:0007669"/>
    <property type="project" value="InterPro"/>
</dbReference>
<gene>
    <name evidence="6" type="ORF">SAMN04488132_102372</name>
</gene>
<evidence type="ECO:0000259" key="5">
    <source>
        <dbReference type="PROSITE" id="PS51747"/>
    </source>
</evidence>
<dbReference type="GO" id="GO:0055086">
    <property type="term" value="P:nucleobase-containing small molecule metabolic process"/>
    <property type="evidence" value="ECO:0007669"/>
    <property type="project" value="UniProtKB-ARBA"/>
</dbReference>
<dbReference type="OrthoDB" id="9795347at2"/>
<keyword evidence="2" id="KW-0479">Metal-binding</keyword>
<feature type="domain" description="CMP/dCMP-type deaminase" evidence="5">
    <location>
        <begin position="21"/>
        <end position="158"/>
    </location>
</feature>
<keyword evidence="4" id="KW-0862">Zinc</keyword>
<dbReference type="STRING" id="413434.SAMN04488132_102372"/>
<dbReference type="Proteomes" id="UP000190888">
    <property type="component" value="Unassembled WGS sequence"/>
</dbReference>
<dbReference type="AlphaFoldDB" id="A0A1T4L970"/>
<dbReference type="PROSITE" id="PS51747">
    <property type="entry name" value="CYT_DCMP_DEAMINASES_2"/>
    <property type="match status" value="1"/>
</dbReference>
<accession>A0A1T4L970</accession>
<organism evidence="6 7">
    <name type="scientific">Sediminibacterium ginsengisoli</name>
    <dbReference type="NCBI Taxonomy" id="413434"/>
    <lineage>
        <taxon>Bacteria</taxon>
        <taxon>Pseudomonadati</taxon>
        <taxon>Bacteroidota</taxon>
        <taxon>Chitinophagia</taxon>
        <taxon>Chitinophagales</taxon>
        <taxon>Chitinophagaceae</taxon>
        <taxon>Sediminibacterium</taxon>
    </lineage>
</organism>
<name>A0A1T4L970_9BACT</name>
<dbReference type="GO" id="GO:0072527">
    <property type="term" value="P:pyrimidine-containing compound metabolic process"/>
    <property type="evidence" value="ECO:0007669"/>
    <property type="project" value="UniProtKB-ARBA"/>
</dbReference>
<protein>
    <submittedName>
        <fullName evidence="6">Cytidine deaminase</fullName>
    </submittedName>
</protein>
<dbReference type="GO" id="GO:0004126">
    <property type="term" value="F:cytidine deaminase activity"/>
    <property type="evidence" value="ECO:0007669"/>
    <property type="project" value="TreeGrafter"/>
</dbReference>
<dbReference type="SUPFAM" id="SSF53927">
    <property type="entry name" value="Cytidine deaminase-like"/>
    <property type="match status" value="1"/>
</dbReference>
<dbReference type="EMBL" id="FUWH01000002">
    <property type="protein sequence ID" value="SJZ51128.1"/>
    <property type="molecule type" value="Genomic_DNA"/>
</dbReference>
<evidence type="ECO:0000256" key="1">
    <source>
        <dbReference type="ARBA" id="ARBA00006576"/>
    </source>
</evidence>
<dbReference type="PROSITE" id="PS00903">
    <property type="entry name" value="CYT_DCMP_DEAMINASES_1"/>
    <property type="match status" value="1"/>
</dbReference>